<dbReference type="GO" id="GO:0005840">
    <property type="term" value="C:ribosome"/>
    <property type="evidence" value="ECO:0007669"/>
    <property type="project" value="InterPro"/>
</dbReference>
<sequence>MNHLIKWIQKGPDCRISLKLQEEERERHMDFVPDVSAINTDLVEVDKETLNMLATLGMGDMLGLVKVDLVPVSNI</sequence>
<dbReference type="InterPro" id="IPR001210">
    <property type="entry name" value="Ribosomal_eS17"/>
</dbReference>
<dbReference type="EMBL" id="JAZDWU010000001">
    <property type="protein sequence ID" value="KAL0017263.1"/>
    <property type="molecule type" value="Genomic_DNA"/>
</dbReference>
<reference evidence="1 2" key="1">
    <citation type="submission" date="2024-01" db="EMBL/GenBank/DDBJ databases">
        <title>A telomere-to-telomere, gap-free genome of sweet tea (Lithocarpus litseifolius).</title>
        <authorList>
            <person name="Zhou J."/>
        </authorList>
    </citation>
    <scope>NUCLEOTIDE SEQUENCE [LARGE SCALE GENOMIC DNA]</scope>
    <source>
        <strain evidence="1">Zhou-2022a</strain>
        <tissue evidence="1">Leaf</tissue>
    </source>
</reference>
<accession>A0AAW2E683</accession>
<organism evidence="1 2">
    <name type="scientific">Lithocarpus litseifolius</name>
    <dbReference type="NCBI Taxonomy" id="425828"/>
    <lineage>
        <taxon>Eukaryota</taxon>
        <taxon>Viridiplantae</taxon>
        <taxon>Streptophyta</taxon>
        <taxon>Embryophyta</taxon>
        <taxon>Tracheophyta</taxon>
        <taxon>Spermatophyta</taxon>
        <taxon>Magnoliopsida</taxon>
        <taxon>eudicotyledons</taxon>
        <taxon>Gunneridae</taxon>
        <taxon>Pentapetalae</taxon>
        <taxon>rosids</taxon>
        <taxon>fabids</taxon>
        <taxon>Fagales</taxon>
        <taxon>Fagaceae</taxon>
        <taxon>Lithocarpus</taxon>
    </lineage>
</organism>
<dbReference type="PANTHER" id="PTHR10732:SF0">
    <property type="entry name" value="40S RIBOSOMAL PROTEIN S17"/>
    <property type="match status" value="1"/>
</dbReference>
<keyword evidence="2" id="KW-1185">Reference proteome</keyword>
<dbReference type="Pfam" id="PF00833">
    <property type="entry name" value="Ribosomal_S17e"/>
    <property type="match status" value="1"/>
</dbReference>
<dbReference type="GO" id="GO:0003735">
    <property type="term" value="F:structural constituent of ribosome"/>
    <property type="evidence" value="ECO:0007669"/>
    <property type="project" value="InterPro"/>
</dbReference>
<evidence type="ECO:0000313" key="2">
    <source>
        <dbReference type="Proteomes" id="UP001459277"/>
    </source>
</evidence>
<dbReference type="PANTHER" id="PTHR10732">
    <property type="entry name" value="40S RIBOSOMAL PROTEIN S17"/>
    <property type="match status" value="1"/>
</dbReference>
<proteinExistence type="predicted"/>
<dbReference type="AlphaFoldDB" id="A0AAW2E683"/>
<dbReference type="GO" id="GO:0006412">
    <property type="term" value="P:translation"/>
    <property type="evidence" value="ECO:0007669"/>
    <property type="project" value="InterPro"/>
</dbReference>
<evidence type="ECO:0000313" key="1">
    <source>
        <dbReference type="EMBL" id="KAL0017263.1"/>
    </source>
</evidence>
<protein>
    <submittedName>
        <fullName evidence="1">Uncharacterized protein</fullName>
    </submittedName>
</protein>
<gene>
    <name evidence="1" type="ORF">SO802_004332</name>
</gene>
<comment type="caution">
    <text evidence="1">The sequence shown here is derived from an EMBL/GenBank/DDBJ whole genome shotgun (WGS) entry which is preliminary data.</text>
</comment>
<name>A0AAW2E683_9ROSI</name>
<dbReference type="Proteomes" id="UP001459277">
    <property type="component" value="Unassembled WGS sequence"/>
</dbReference>